<dbReference type="Proteomes" id="UP000734823">
    <property type="component" value="Unassembled WGS sequence"/>
</dbReference>
<keyword evidence="3" id="KW-0808">Transferase</keyword>
<feature type="transmembrane region" description="Helical" evidence="1">
    <location>
        <begin position="319"/>
        <end position="337"/>
    </location>
</feature>
<evidence type="ECO:0000313" key="4">
    <source>
        <dbReference type="Proteomes" id="UP000734823"/>
    </source>
</evidence>
<keyword evidence="1" id="KW-1133">Transmembrane helix</keyword>
<protein>
    <submittedName>
        <fullName evidence="3">Acyltransferase</fullName>
    </submittedName>
</protein>
<keyword evidence="3" id="KW-0012">Acyltransferase</keyword>
<dbReference type="InterPro" id="IPR050879">
    <property type="entry name" value="Acyltransferase_3"/>
</dbReference>
<organism evidence="3 4">
    <name type="scientific">Actinokineospora xionganensis</name>
    <dbReference type="NCBI Taxonomy" id="2684470"/>
    <lineage>
        <taxon>Bacteria</taxon>
        <taxon>Bacillati</taxon>
        <taxon>Actinomycetota</taxon>
        <taxon>Actinomycetes</taxon>
        <taxon>Pseudonocardiales</taxon>
        <taxon>Pseudonocardiaceae</taxon>
        <taxon>Actinokineospora</taxon>
    </lineage>
</organism>
<dbReference type="Pfam" id="PF01757">
    <property type="entry name" value="Acyl_transf_3"/>
    <property type="match status" value="1"/>
</dbReference>
<evidence type="ECO:0000256" key="1">
    <source>
        <dbReference type="SAM" id="Phobius"/>
    </source>
</evidence>
<reference evidence="3 4" key="1">
    <citation type="submission" date="2020-06" db="EMBL/GenBank/DDBJ databases">
        <title>Actinokineospora xiongansis sp. nov., isolated from soil of Baiyangdian.</title>
        <authorList>
            <person name="Zhang X."/>
        </authorList>
    </citation>
    <scope>NUCLEOTIDE SEQUENCE [LARGE SCALE GENOMIC DNA]</scope>
    <source>
        <strain evidence="3 4">HBU206404</strain>
    </source>
</reference>
<sequence length="393" mass="43005">MGLGFFSVYPYVILIAALLFVLRAKVFGRLDEPVGQVERTRSVDGLRGFLAISVLFHHLAVWHGYATTNAWAEPPSAFYEFLGKAPVWLFFMITGLLFWQKLIRGHGAMRWRALYVGRVFRIGPLYLAVALTMLLIVFLNTGFRLNGDPAAVLTQVAKWLALGLFGTATTEVNGYAHADTIVAGVTWTLQFEWLFYFFLLLFYPLARARTRLVFPLAVLVVTLAVPSSGAGEFLLACLGSFFAGMSCAALVERGVELKADPRLWSAAALLCLIPGAVGLVEPTGNVQIGLLAIFFFLVCAGSDLFGLLRTRAAVRLGNLSYSVYLTHGLVLTVLFMVPLARDVMVATALGFWLVGTIAVFAVAGLSALTYVFIERPGIQLGRRLTRKAPAQQK</sequence>
<feature type="transmembrane region" description="Helical" evidence="1">
    <location>
        <begin position="181"/>
        <end position="203"/>
    </location>
</feature>
<evidence type="ECO:0000313" key="3">
    <source>
        <dbReference type="EMBL" id="MBC6449042.1"/>
    </source>
</evidence>
<dbReference type="RefSeq" id="WP_187221504.1">
    <property type="nucleotide sequence ID" value="NZ_JABVED010000009.1"/>
</dbReference>
<feature type="transmembrane region" description="Helical" evidence="1">
    <location>
        <begin position="45"/>
        <end position="65"/>
    </location>
</feature>
<feature type="transmembrane region" description="Helical" evidence="1">
    <location>
        <begin position="85"/>
        <end position="103"/>
    </location>
</feature>
<feature type="transmembrane region" description="Helical" evidence="1">
    <location>
        <begin position="124"/>
        <end position="143"/>
    </location>
</feature>
<feature type="transmembrane region" description="Helical" evidence="1">
    <location>
        <begin position="286"/>
        <end position="307"/>
    </location>
</feature>
<accession>A0ABR7L8N9</accession>
<keyword evidence="1" id="KW-0812">Transmembrane</keyword>
<feature type="transmembrane region" description="Helical" evidence="1">
    <location>
        <begin position="6"/>
        <end position="24"/>
    </location>
</feature>
<feature type="transmembrane region" description="Helical" evidence="1">
    <location>
        <begin position="349"/>
        <end position="373"/>
    </location>
</feature>
<proteinExistence type="predicted"/>
<gene>
    <name evidence="3" type="ORF">GPZ80_17895</name>
</gene>
<dbReference type="PANTHER" id="PTHR23028:SF53">
    <property type="entry name" value="ACYL_TRANSF_3 DOMAIN-CONTAINING PROTEIN"/>
    <property type="match status" value="1"/>
</dbReference>
<dbReference type="EMBL" id="JABVED010000009">
    <property type="protein sequence ID" value="MBC6449042.1"/>
    <property type="molecule type" value="Genomic_DNA"/>
</dbReference>
<dbReference type="GO" id="GO:0016746">
    <property type="term" value="F:acyltransferase activity"/>
    <property type="evidence" value="ECO:0007669"/>
    <property type="project" value="UniProtKB-KW"/>
</dbReference>
<dbReference type="InterPro" id="IPR002656">
    <property type="entry name" value="Acyl_transf_3_dom"/>
</dbReference>
<comment type="caution">
    <text evidence="3">The sequence shown here is derived from an EMBL/GenBank/DDBJ whole genome shotgun (WGS) entry which is preliminary data.</text>
</comment>
<feature type="transmembrane region" description="Helical" evidence="1">
    <location>
        <begin position="210"/>
        <end position="227"/>
    </location>
</feature>
<keyword evidence="4" id="KW-1185">Reference proteome</keyword>
<dbReference type="PANTHER" id="PTHR23028">
    <property type="entry name" value="ACETYLTRANSFERASE"/>
    <property type="match status" value="1"/>
</dbReference>
<evidence type="ECO:0000259" key="2">
    <source>
        <dbReference type="Pfam" id="PF01757"/>
    </source>
</evidence>
<keyword evidence="1" id="KW-0472">Membrane</keyword>
<name>A0ABR7L8N9_9PSEU</name>
<feature type="domain" description="Acyltransferase 3" evidence="2">
    <location>
        <begin position="42"/>
        <end position="364"/>
    </location>
</feature>